<dbReference type="Proteomes" id="UP000242814">
    <property type="component" value="Unassembled WGS sequence"/>
</dbReference>
<dbReference type="PRINTS" id="PR00081">
    <property type="entry name" value="GDHRDH"/>
</dbReference>
<dbReference type="InterPro" id="IPR036291">
    <property type="entry name" value="NAD(P)-bd_dom_sf"/>
</dbReference>
<gene>
    <name evidence="4" type="ORF">ACO22_02826</name>
</gene>
<evidence type="ECO:0000256" key="1">
    <source>
        <dbReference type="ARBA" id="ARBA00006484"/>
    </source>
</evidence>
<comment type="similarity">
    <text evidence="1">Belongs to the short-chain dehydrogenases/reductases (SDR) family.</text>
</comment>
<dbReference type="VEuPathDB" id="FungiDB:PADG_08221"/>
<dbReference type="AlphaFoldDB" id="A0A1D2JHM7"/>
<evidence type="ECO:0000313" key="4">
    <source>
        <dbReference type="EMBL" id="ODH36220.1"/>
    </source>
</evidence>
<proteinExistence type="inferred from homology"/>
<evidence type="ECO:0000256" key="3">
    <source>
        <dbReference type="ARBA" id="ARBA00023002"/>
    </source>
</evidence>
<sequence length="312" mass="34811">MFSSLRSLWTQVFPPQPLFTDKNLPSLLGKVYIVTGSNTGIGKEVAQVFYSKDDKVYAAVRPEDKVNHTIDEIKRANPHSKGQLIFLPLNLSDLATIKTSAKIFLSKEDKLHVLFNNAGVMTLPTGSKTVQGFELQLGVNAIAPFPFPKLLTSTLLSTAKTEPRNTVRVVWVSSVTMETGAPRSYVNYAISKAGNYLYAVEFAKRYKDEGVVSLALNPGNLASDLTRHRALLLKLLLRPFIYPPVFGAYTELFAGLSREVTSKEPGTWIIPWGRFAPVRKDLVEATKTEEEEGNGTALKFWEWTEKQIKPYL</sequence>
<name>A0A1D2JHM7_PARBR</name>
<dbReference type="GO" id="GO:0016491">
    <property type="term" value="F:oxidoreductase activity"/>
    <property type="evidence" value="ECO:0007669"/>
    <property type="project" value="UniProtKB-KW"/>
</dbReference>
<dbReference type="PANTHER" id="PTHR24320">
    <property type="entry name" value="RETINOL DEHYDROGENASE"/>
    <property type="match status" value="1"/>
</dbReference>
<evidence type="ECO:0008006" key="6">
    <source>
        <dbReference type="Google" id="ProtNLM"/>
    </source>
</evidence>
<dbReference type="VEuPathDB" id="FungiDB:PABG_07440"/>
<keyword evidence="3" id="KW-0560">Oxidoreductase</keyword>
<comment type="caution">
    <text evidence="4">The sequence shown here is derived from an EMBL/GenBank/DDBJ whole genome shotgun (WGS) entry which is preliminary data.</text>
</comment>
<accession>A0A1D2JHM7</accession>
<dbReference type="Pfam" id="PF00106">
    <property type="entry name" value="adh_short"/>
    <property type="match status" value="1"/>
</dbReference>
<dbReference type="Gene3D" id="3.40.50.720">
    <property type="entry name" value="NAD(P)-binding Rossmann-like Domain"/>
    <property type="match status" value="1"/>
</dbReference>
<evidence type="ECO:0000256" key="2">
    <source>
        <dbReference type="ARBA" id="ARBA00022857"/>
    </source>
</evidence>
<reference evidence="4 5" key="1">
    <citation type="submission" date="2016-06" db="EMBL/GenBank/DDBJ databases">
        <authorList>
            <person name="Kjaerup R.B."/>
            <person name="Dalgaard T.S."/>
            <person name="Juul-Madsen H.R."/>
        </authorList>
    </citation>
    <scope>NUCLEOTIDE SEQUENCE [LARGE SCALE GENOMIC DNA]</scope>
    <source>
        <strain evidence="4 5">Pb300</strain>
    </source>
</reference>
<organism evidence="4 5">
    <name type="scientific">Paracoccidioides brasiliensis</name>
    <dbReference type="NCBI Taxonomy" id="121759"/>
    <lineage>
        <taxon>Eukaryota</taxon>
        <taxon>Fungi</taxon>
        <taxon>Dikarya</taxon>
        <taxon>Ascomycota</taxon>
        <taxon>Pezizomycotina</taxon>
        <taxon>Eurotiomycetes</taxon>
        <taxon>Eurotiomycetidae</taxon>
        <taxon>Onygenales</taxon>
        <taxon>Ajellomycetaceae</taxon>
        <taxon>Paracoccidioides</taxon>
    </lineage>
</organism>
<evidence type="ECO:0000313" key="5">
    <source>
        <dbReference type="Proteomes" id="UP000242814"/>
    </source>
</evidence>
<dbReference type="PANTHER" id="PTHR24320:SF236">
    <property type="entry name" value="SHORT-CHAIN DEHYDROGENASE-RELATED"/>
    <property type="match status" value="1"/>
</dbReference>
<dbReference type="SUPFAM" id="SSF51735">
    <property type="entry name" value="NAD(P)-binding Rossmann-fold domains"/>
    <property type="match status" value="1"/>
</dbReference>
<keyword evidence="2" id="KW-0521">NADP</keyword>
<protein>
    <recommendedName>
        <fullName evidence="6">Short-chain dehydrogenase</fullName>
    </recommendedName>
</protein>
<dbReference type="EMBL" id="LZYO01000091">
    <property type="protein sequence ID" value="ODH36220.1"/>
    <property type="molecule type" value="Genomic_DNA"/>
</dbReference>
<dbReference type="InterPro" id="IPR002347">
    <property type="entry name" value="SDR_fam"/>
</dbReference>